<feature type="compositionally biased region" description="Polar residues" evidence="1">
    <location>
        <begin position="286"/>
        <end position="298"/>
    </location>
</feature>
<feature type="domain" description="VWFA" evidence="2">
    <location>
        <begin position="713"/>
        <end position="902"/>
    </location>
</feature>
<dbReference type="InterPro" id="IPR029058">
    <property type="entry name" value="AB_hydrolase_fold"/>
</dbReference>
<dbReference type="AlphaFoldDB" id="A0AAD9ZIQ0"/>
<comment type="caution">
    <text evidence="3">The sequence shown here is derived from an EMBL/GenBank/DDBJ whole genome shotgun (WGS) entry which is preliminary data.</text>
</comment>
<dbReference type="InterPro" id="IPR002035">
    <property type="entry name" value="VWF_A"/>
</dbReference>
<evidence type="ECO:0000256" key="1">
    <source>
        <dbReference type="SAM" id="MobiDB-lite"/>
    </source>
</evidence>
<dbReference type="SMART" id="SM00327">
    <property type="entry name" value="VWA"/>
    <property type="match status" value="1"/>
</dbReference>
<dbReference type="SUPFAM" id="SSF53474">
    <property type="entry name" value="alpha/beta-Hydrolases"/>
    <property type="match status" value="1"/>
</dbReference>
<keyword evidence="4" id="KW-1185">Reference proteome</keyword>
<gene>
    <name evidence="3" type="ORF">OEA41_000547</name>
</gene>
<accession>A0AAD9ZIQ0</accession>
<evidence type="ECO:0000313" key="3">
    <source>
        <dbReference type="EMBL" id="KAK3178412.1"/>
    </source>
</evidence>
<proteinExistence type="predicted"/>
<sequence length="914" mass="102479">MARPQPNGHDMGVPPFGPEEMQDKLDQSARARDPSRPMSPYNSVDVLLLQWEEDDLKVDDEVTKLDRIFAARCNFTTQRWKIPSIYPEDQLIHRILNFRKGKTADDLLILFYGGHAGGDPQECIWAANKTKESPELNWHNVQNTLLGCPADVLLILDCCFATLAARNNGVGANWFLGASAKESLATGVSRDSFTSALTREIDRCAHQYWTRSVTFTVQSIHHGLVLWDRDLVYTPNLLRLTDHECHPTELTPLLHPRKRPQIQNTTTDPPEQTVPYPTSPPLHLKTSFTMPSNNASNHTSDRSPSRPLDSHHRILELSQGETQTLRVTGLPLSAGKVDVILWFENRLNRGSLVSKIGPLTESPLRRGMKEMAITFSGAALAKQAATIKDLDFQAKAGSYPRNITIDDHFNGLTCVFSSTKAPDKHPSVDIVLVHGVYGHPINSFACHYNNPASEFMWPCDAFAKALEGVGIYPRIMTFGWDADAWLDPSKGIPHACDDLVQALKERSPKFQRPLFFVGHGVGGLLVKQTVNEIINFRFSIQQFQNPVKGCFFFAVPNQAKGIDDGYARMLANMRSALKEGSRPDESLIRALRSRNRAVASFSEEFDTIRQEYDVKCLTFNGNRKTAGCTIVPSNQSTLTGGSDAAYHFDVDYRDVVRLPKGERDLEAVLSTLCVVMLKKLAQSEPNQPESSQTTFKARPPDKEKVYGKLKRYDTAFLVDDSDSMFGGRWETAKKVLADIAAIAVKYDRNGVDIRFFNADLDDDERLNLNSAEKVMKLFDNVEPEGPTPTADVLEIELKNYIFKYKRNRNTKSLNLIVLTDGEPDSDQQVADVIAKYAKLLEELEAPPLQVGIQFVQIGADKAASEFLRSLDDDLQEKYKLDRDMVDTVPWVGGDQTRLYEKILLGGILKRLDHE</sequence>
<feature type="compositionally biased region" description="Basic and acidic residues" evidence="1">
    <location>
        <begin position="299"/>
        <end position="309"/>
    </location>
</feature>
<protein>
    <recommendedName>
        <fullName evidence="2">VWFA domain-containing protein</fullName>
    </recommendedName>
</protein>
<dbReference type="Pfam" id="PF00092">
    <property type="entry name" value="VWA"/>
    <property type="match status" value="1"/>
</dbReference>
<dbReference type="Gene3D" id="3.40.50.410">
    <property type="entry name" value="von Willebrand factor, type A domain"/>
    <property type="match status" value="1"/>
</dbReference>
<feature type="compositionally biased region" description="Polar residues" evidence="1">
    <location>
        <begin position="261"/>
        <end position="270"/>
    </location>
</feature>
<dbReference type="PANTHER" id="PTHR34706:SF1">
    <property type="entry name" value="VWFA DOMAIN-CONTAINING PROTEIN"/>
    <property type="match status" value="1"/>
</dbReference>
<feature type="region of interest" description="Disordered" evidence="1">
    <location>
        <begin position="249"/>
        <end position="309"/>
    </location>
</feature>
<organism evidence="3 4">
    <name type="scientific">Lepraria neglecta</name>
    <dbReference type="NCBI Taxonomy" id="209136"/>
    <lineage>
        <taxon>Eukaryota</taxon>
        <taxon>Fungi</taxon>
        <taxon>Dikarya</taxon>
        <taxon>Ascomycota</taxon>
        <taxon>Pezizomycotina</taxon>
        <taxon>Lecanoromycetes</taxon>
        <taxon>OSLEUM clade</taxon>
        <taxon>Lecanoromycetidae</taxon>
        <taxon>Lecanorales</taxon>
        <taxon>Lecanorineae</taxon>
        <taxon>Stereocaulaceae</taxon>
        <taxon>Lepraria</taxon>
    </lineage>
</organism>
<dbReference type="Proteomes" id="UP001276659">
    <property type="component" value="Unassembled WGS sequence"/>
</dbReference>
<evidence type="ECO:0000259" key="2">
    <source>
        <dbReference type="PROSITE" id="PS50234"/>
    </source>
</evidence>
<dbReference type="PANTHER" id="PTHR34706">
    <property type="entry name" value="SLR1338 PROTEIN"/>
    <property type="match status" value="1"/>
</dbReference>
<evidence type="ECO:0000313" key="4">
    <source>
        <dbReference type="Proteomes" id="UP001276659"/>
    </source>
</evidence>
<dbReference type="PROSITE" id="PS50234">
    <property type="entry name" value="VWFA"/>
    <property type="match status" value="1"/>
</dbReference>
<dbReference type="EMBL" id="JASNWA010000003">
    <property type="protein sequence ID" value="KAK3178412.1"/>
    <property type="molecule type" value="Genomic_DNA"/>
</dbReference>
<feature type="compositionally biased region" description="Basic and acidic residues" evidence="1">
    <location>
        <begin position="21"/>
        <end position="35"/>
    </location>
</feature>
<dbReference type="InterPro" id="IPR036465">
    <property type="entry name" value="vWFA_dom_sf"/>
</dbReference>
<feature type="region of interest" description="Disordered" evidence="1">
    <location>
        <begin position="1"/>
        <end position="38"/>
    </location>
</feature>
<reference evidence="3" key="1">
    <citation type="submission" date="2022-11" db="EMBL/GenBank/DDBJ databases">
        <title>Chromosomal genome sequence assembly and mating type (MAT) locus characterization of the leprose asexual lichenized fungus Lepraria neglecta (Nyl.) Erichsen.</title>
        <authorList>
            <person name="Allen J.L."/>
            <person name="Pfeffer B."/>
        </authorList>
    </citation>
    <scope>NUCLEOTIDE SEQUENCE</scope>
    <source>
        <strain evidence="3">Allen 5258</strain>
    </source>
</reference>
<name>A0AAD9ZIQ0_9LECA</name>
<dbReference type="SUPFAM" id="SSF53300">
    <property type="entry name" value="vWA-like"/>
    <property type="match status" value="1"/>
</dbReference>